<sequence>MENKALVIIDVQNGMFLEGEEVFNGKGLLQGIKALIKQARLANMPVVYIQHNESGGYPLENGTYGWEIHSEISPEAGDIIVQKTSPDSFLKTSLDQELKEKGIEHLYLVGIQTEICVDTTIRSAFSKGYQVTLVSDLHSTWPGNEITAQQIISHHNGVLRWFADVKSSDEIRLSAKA</sequence>
<dbReference type="Gene3D" id="3.40.50.850">
    <property type="entry name" value="Isochorismatase-like"/>
    <property type="match status" value="1"/>
</dbReference>
<dbReference type="InterPro" id="IPR036380">
    <property type="entry name" value="Isochorismatase-like_sf"/>
</dbReference>
<organism evidence="4 5">
    <name type="scientific">Mesobacillus boroniphilus</name>
    <dbReference type="NCBI Taxonomy" id="308892"/>
    <lineage>
        <taxon>Bacteria</taxon>
        <taxon>Bacillati</taxon>
        <taxon>Bacillota</taxon>
        <taxon>Bacilli</taxon>
        <taxon>Bacillales</taxon>
        <taxon>Bacillaceae</taxon>
        <taxon>Mesobacillus</taxon>
    </lineage>
</organism>
<dbReference type="Pfam" id="PF00857">
    <property type="entry name" value="Isochorismatase"/>
    <property type="match status" value="1"/>
</dbReference>
<protein>
    <submittedName>
        <fullName evidence="4">Cysteine hydrolase</fullName>
    </submittedName>
</protein>
<dbReference type="GO" id="GO:0016787">
    <property type="term" value="F:hydrolase activity"/>
    <property type="evidence" value="ECO:0007669"/>
    <property type="project" value="UniProtKB-KW"/>
</dbReference>
<dbReference type="SUPFAM" id="SSF52499">
    <property type="entry name" value="Isochorismatase-like hydrolases"/>
    <property type="match status" value="1"/>
</dbReference>
<reference evidence="4 5" key="1">
    <citation type="journal article" date="2021" name="Microorganisms">
        <title>Bacterial Dimethylsulfoniopropionate Biosynthesis in the East China Sea.</title>
        <authorList>
            <person name="Liu J."/>
            <person name="Zhang Y."/>
            <person name="Liu J."/>
            <person name="Zhong H."/>
            <person name="Williams B.T."/>
            <person name="Zheng Y."/>
            <person name="Curson A.R.J."/>
            <person name="Sun C."/>
            <person name="Sun H."/>
            <person name="Song D."/>
            <person name="Wagner Mackenzie B."/>
            <person name="Bermejo Martinez A."/>
            <person name="Todd J.D."/>
            <person name="Zhang X.H."/>
        </authorList>
    </citation>
    <scope>NUCLEOTIDE SEQUENCE [LARGE SCALE GENOMIC DNA]</scope>
    <source>
        <strain evidence="4 5">ESS08</strain>
    </source>
</reference>
<evidence type="ECO:0000313" key="4">
    <source>
        <dbReference type="EMBL" id="MBS8263733.1"/>
    </source>
</evidence>
<feature type="domain" description="Isochorismatase-like" evidence="3">
    <location>
        <begin position="5"/>
        <end position="141"/>
    </location>
</feature>
<dbReference type="CDD" id="cd01014">
    <property type="entry name" value="nicotinamidase_related"/>
    <property type="match status" value="1"/>
</dbReference>
<dbReference type="InterPro" id="IPR050272">
    <property type="entry name" value="Isochorismatase-like_hydrls"/>
</dbReference>
<dbReference type="EMBL" id="QTKX01000001">
    <property type="protein sequence ID" value="MBS8263733.1"/>
    <property type="molecule type" value="Genomic_DNA"/>
</dbReference>
<dbReference type="InterPro" id="IPR000868">
    <property type="entry name" value="Isochorismatase-like_dom"/>
</dbReference>
<evidence type="ECO:0000259" key="3">
    <source>
        <dbReference type="Pfam" id="PF00857"/>
    </source>
</evidence>
<evidence type="ECO:0000256" key="1">
    <source>
        <dbReference type="ARBA" id="ARBA00006336"/>
    </source>
</evidence>
<comment type="caution">
    <text evidence="4">The sequence shown here is derived from an EMBL/GenBank/DDBJ whole genome shotgun (WGS) entry which is preliminary data.</text>
</comment>
<comment type="similarity">
    <text evidence="1">Belongs to the isochorismatase family.</text>
</comment>
<keyword evidence="5" id="KW-1185">Reference proteome</keyword>
<dbReference type="Proteomes" id="UP000761411">
    <property type="component" value="Unassembled WGS sequence"/>
</dbReference>
<proteinExistence type="inferred from homology"/>
<evidence type="ECO:0000256" key="2">
    <source>
        <dbReference type="ARBA" id="ARBA00022801"/>
    </source>
</evidence>
<gene>
    <name evidence="4" type="ORF">DYI25_04655</name>
</gene>
<dbReference type="RefSeq" id="WP_213367282.1">
    <property type="nucleotide sequence ID" value="NZ_QTKX01000001.1"/>
</dbReference>
<dbReference type="AlphaFoldDB" id="A0A944CL06"/>
<name>A0A944CL06_9BACI</name>
<evidence type="ECO:0000313" key="5">
    <source>
        <dbReference type="Proteomes" id="UP000761411"/>
    </source>
</evidence>
<keyword evidence="2 4" id="KW-0378">Hydrolase</keyword>
<dbReference type="PANTHER" id="PTHR43540">
    <property type="entry name" value="PEROXYUREIDOACRYLATE/UREIDOACRYLATE AMIDOHYDROLASE-RELATED"/>
    <property type="match status" value="1"/>
</dbReference>
<dbReference type="PANTHER" id="PTHR43540:SF14">
    <property type="entry name" value="ISOCHORISMATASE"/>
    <property type="match status" value="1"/>
</dbReference>
<accession>A0A944CL06</accession>